<gene>
    <name evidence="2" type="ORF">DFJ67_6246</name>
</gene>
<evidence type="ECO:0000313" key="2">
    <source>
        <dbReference type="EMBL" id="REG00195.1"/>
    </source>
</evidence>
<name>A0A3D9ZUB5_9ACTN</name>
<comment type="caution">
    <text evidence="2">The sequence shown here is derived from an EMBL/GenBank/DDBJ whole genome shotgun (WGS) entry which is preliminary data.</text>
</comment>
<protein>
    <submittedName>
        <fullName evidence="2">Uncharacterized protein</fullName>
    </submittedName>
</protein>
<dbReference type="Proteomes" id="UP000256913">
    <property type="component" value="Unassembled WGS sequence"/>
</dbReference>
<evidence type="ECO:0000313" key="3">
    <source>
        <dbReference type="Proteomes" id="UP000256913"/>
    </source>
</evidence>
<proteinExistence type="predicted"/>
<accession>A0A3D9ZUB5</accession>
<keyword evidence="3" id="KW-1185">Reference proteome</keyword>
<sequence length="161" mass="17802">MSFQPLPDRAADASYPAVLAELLDLVGAEHPQPAGDTPRDRRSWQHAARRSIGKAVAGATARNEWFAPLARAAPGTRTPTAASQAELDQYADLDRRYGETALRVFVATENIDVRRCILLGLDLRPHGSRPELHDLVAEATRIARESTDDYLRHRVEIQVAE</sequence>
<feature type="region of interest" description="Disordered" evidence="1">
    <location>
        <begin position="29"/>
        <end position="48"/>
    </location>
</feature>
<reference evidence="2 3" key="1">
    <citation type="submission" date="2018-08" db="EMBL/GenBank/DDBJ databases">
        <title>Sequencing the genomes of 1000 actinobacteria strains.</title>
        <authorList>
            <person name="Klenk H.-P."/>
        </authorList>
    </citation>
    <scope>NUCLEOTIDE SEQUENCE [LARGE SCALE GENOMIC DNA]</scope>
    <source>
        <strain evidence="2 3">DSM 44099</strain>
    </source>
</reference>
<dbReference type="EMBL" id="QUMQ01000001">
    <property type="protein sequence ID" value="REG00195.1"/>
    <property type="molecule type" value="Genomic_DNA"/>
</dbReference>
<organism evidence="2 3">
    <name type="scientific">Asanoa ferruginea</name>
    <dbReference type="NCBI Taxonomy" id="53367"/>
    <lineage>
        <taxon>Bacteria</taxon>
        <taxon>Bacillati</taxon>
        <taxon>Actinomycetota</taxon>
        <taxon>Actinomycetes</taxon>
        <taxon>Micromonosporales</taxon>
        <taxon>Micromonosporaceae</taxon>
        <taxon>Asanoa</taxon>
    </lineage>
</organism>
<evidence type="ECO:0000256" key="1">
    <source>
        <dbReference type="SAM" id="MobiDB-lite"/>
    </source>
</evidence>
<dbReference type="AlphaFoldDB" id="A0A3D9ZUB5"/>